<reference evidence="2 3" key="1">
    <citation type="submission" date="2013-02" db="EMBL/GenBank/DDBJ databases">
        <title>Insights into the proteome of triclosan-resistant Pseudomonas putida TRO1, isolated from activated sludge.</title>
        <authorList>
            <person name="Lolas I.B."/>
            <person name="Almeida B."/>
            <person name="Starnawski P.M."/>
            <person name="Soenderkaer M."/>
            <person name="Nielsen K.L."/>
            <person name="Nielsen J.L."/>
        </authorList>
    </citation>
    <scope>NUCLEOTIDE SEQUENCE [LARGE SCALE GENOMIC DNA]</scope>
    <source>
        <strain evidence="2 3">TRO1</strain>
    </source>
</reference>
<accession>A0AAD2WAN5</accession>
<dbReference type="EMBL" id="APBQ01000070">
    <property type="protein sequence ID" value="ENY77363.1"/>
    <property type="molecule type" value="Genomic_DNA"/>
</dbReference>
<evidence type="ECO:0000313" key="3">
    <source>
        <dbReference type="Proteomes" id="UP000013237"/>
    </source>
</evidence>
<evidence type="ECO:0000259" key="1">
    <source>
        <dbReference type="Pfam" id="PF03050"/>
    </source>
</evidence>
<dbReference type="AlphaFoldDB" id="A0AAD2WAN5"/>
<gene>
    <name evidence="2" type="ORF">C206_12474</name>
</gene>
<organism evidence="2 3">
    <name type="scientific">Pseudomonas putida TRO1</name>
    <dbReference type="NCBI Taxonomy" id="1227924"/>
    <lineage>
        <taxon>Bacteria</taxon>
        <taxon>Pseudomonadati</taxon>
        <taxon>Pseudomonadota</taxon>
        <taxon>Gammaproteobacteria</taxon>
        <taxon>Pseudomonadales</taxon>
        <taxon>Pseudomonadaceae</taxon>
        <taxon>Pseudomonas</taxon>
    </lineage>
</organism>
<sequence length="33" mass="3907">MLLTTKYVDRLPLHRFEKVLNRYGIELSSQTLA</sequence>
<dbReference type="InterPro" id="IPR004291">
    <property type="entry name" value="Transposase_IS66_central"/>
</dbReference>
<evidence type="ECO:0000313" key="2">
    <source>
        <dbReference type="EMBL" id="ENY77363.1"/>
    </source>
</evidence>
<feature type="domain" description="Transposase IS66 central" evidence="1">
    <location>
        <begin position="2"/>
        <end position="33"/>
    </location>
</feature>
<dbReference type="Proteomes" id="UP000013237">
    <property type="component" value="Unassembled WGS sequence"/>
</dbReference>
<dbReference type="Pfam" id="PF03050">
    <property type="entry name" value="DDE_Tnp_IS66"/>
    <property type="match status" value="1"/>
</dbReference>
<comment type="caution">
    <text evidence="2">The sequence shown here is derived from an EMBL/GenBank/DDBJ whole genome shotgun (WGS) entry which is preliminary data.</text>
</comment>
<proteinExistence type="predicted"/>
<protein>
    <submittedName>
        <fullName evidence="2">ISPpu15, transposase Orf2</fullName>
    </submittedName>
</protein>
<name>A0AAD2WAN5_PSEPU</name>